<keyword evidence="3" id="KW-1185">Reference proteome</keyword>
<sequence length="79" mass="8125">MRGQLALGVLGRGGSLARPAAGQLTQGVQFHDAPPDISLGGRGGTRGVRSTPGTHNIRGTRSIRGGIDRRRHGDSLTAS</sequence>
<evidence type="ECO:0000313" key="2">
    <source>
        <dbReference type="EMBL" id="GGV88058.1"/>
    </source>
</evidence>
<feature type="compositionally biased region" description="Basic and acidic residues" evidence="1">
    <location>
        <begin position="66"/>
        <end position="79"/>
    </location>
</feature>
<comment type="caution">
    <text evidence="2">The sequence shown here is derived from an EMBL/GenBank/DDBJ whole genome shotgun (WGS) entry which is preliminary data.</text>
</comment>
<protein>
    <submittedName>
        <fullName evidence="2">Uncharacterized protein</fullName>
    </submittedName>
</protein>
<proteinExistence type="predicted"/>
<dbReference type="Proteomes" id="UP000660675">
    <property type="component" value="Unassembled WGS sequence"/>
</dbReference>
<feature type="region of interest" description="Disordered" evidence="1">
    <location>
        <begin position="31"/>
        <end position="79"/>
    </location>
</feature>
<evidence type="ECO:0000256" key="1">
    <source>
        <dbReference type="SAM" id="MobiDB-lite"/>
    </source>
</evidence>
<accession>A0ABQ2W0H9</accession>
<gene>
    <name evidence="2" type="ORF">GCM10015535_38510</name>
</gene>
<reference evidence="3" key="1">
    <citation type="journal article" date="2019" name="Int. J. Syst. Evol. Microbiol.">
        <title>The Global Catalogue of Microorganisms (GCM) 10K type strain sequencing project: providing services to taxonomists for standard genome sequencing and annotation.</title>
        <authorList>
            <consortium name="The Broad Institute Genomics Platform"/>
            <consortium name="The Broad Institute Genome Sequencing Center for Infectious Disease"/>
            <person name="Wu L."/>
            <person name="Ma J."/>
        </authorList>
    </citation>
    <scope>NUCLEOTIDE SEQUENCE [LARGE SCALE GENOMIC DNA]</scope>
    <source>
        <strain evidence="3">JCM 4376</strain>
    </source>
</reference>
<evidence type="ECO:0000313" key="3">
    <source>
        <dbReference type="Proteomes" id="UP000660675"/>
    </source>
</evidence>
<dbReference type="EMBL" id="BMTF01000012">
    <property type="protein sequence ID" value="GGV88058.1"/>
    <property type="molecule type" value="Genomic_DNA"/>
</dbReference>
<name>A0ABQ2W0H9_9ACTN</name>
<organism evidence="2 3">
    <name type="scientific">Streptomyces gelaticus</name>
    <dbReference type="NCBI Taxonomy" id="285446"/>
    <lineage>
        <taxon>Bacteria</taxon>
        <taxon>Bacillati</taxon>
        <taxon>Actinomycetota</taxon>
        <taxon>Actinomycetes</taxon>
        <taxon>Kitasatosporales</taxon>
        <taxon>Streptomycetaceae</taxon>
        <taxon>Streptomyces</taxon>
    </lineage>
</organism>
<feature type="compositionally biased region" description="Low complexity" evidence="1">
    <location>
        <begin position="47"/>
        <end position="65"/>
    </location>
</feature>